<comment type="caution">
    <text evidence="2">The sequence shown here is derived from an EMBL/GenBank/DDBJ whole genome shotgun (WGS) entry which is preliminary data.</text>
</comment>
<organism evidence="2 3">
    <name type="scientific">Fusarium napiforme</name>
    <dbReference type="NCBI Taxonomy" id="42672"/>
    <lineage>
        <taxon>Eukaryota</taxon>
        <taxon>Fungi</taxon>
        <taxon>Dikarya</taxon>
        <taxon>Ascomycota</taxon>
        <taxon>Pezizomycotina</taxon>
        <taxon>Sordariomycetes</taxon>
        <taxon>Hypocreomycetidae</taxon>
        <taxon>Hypocreales</taxon>
        <taxon>Nectriaceae</taxon>
        <taxon>Fusarium</taxon>
        <taxon>Fusarium fujikuroi species complex</taxon>
    </lineage>
</organism>
<feature type="region of interest" description="Disordered" evidence="1">
    <location>
        <begin position="192"/>
        <end position="213"/>
    </location>
</feature>
<evidence type="ECO:0000313" key="2">
    <source>
        <dbReference type="EMBL" id="KAF5547489.1"/>
    </source>
</evidence>
<protein>
    <submittedName>
        <fullName evidence="2">Uncharacterized protein</fullName>
    </submittedName>
</protein>
<dbReference type="EMBL" id="JAAOAO010000326">
    <property type="protein sequence ID" value="KAF5547489.1"/>
    <property type="molecule type" value="Genomic_DNA"/>
</dbReference>
<reference evidence="2 3" key="1">
    <citation type="submission" date="2020-05" db="EMBL/GenBank/DDBJ databases">
        <title>Identification and distribution of gene clusters putatively required for synthesis of sphingolipid metabolism inhibitors in phylogenetically diverse species of the filamentous fungus Fusarium.</title>
        <authorList>
            <person name="Kim H.-S."/>
            <person name="Busman M."/>
            <person name="Brown D.W."/>
            <person name="Divon H."/>
            <person name="Uhlig S."/>
            <person name="Proctor R.H."/>
        </authorList>
    </citation>
    <scope>NUCLEOTIDE SEQUENCE [LARGE SCALE GENOMIC DNA]</scope>
    <source>
        <strain evidence="2 3">NRRL 25196</strain>
    </source>
</reference>
<evidence type="ECO:0000256" key="1">
    <source>
        <dbReference type="SAM" id="MobiDB-lite"/>
    </source>
</evidence>
<feature type="compositionally biased region" description="Basic and acidic residues" evidence="1">
    <location>
        <begin position="19"/>
        <end position="41"/>
    </location>
</feature>
<dbReference type="Proteomes" id="UP000574317">
    <property type="component" value="Unassembled WGS sequence"/>
</dbReference>
<sequence length="253" mass="28968">MSKIVSRAQPQVQPPGQTHETRSREQKHPAEFRQDPVRLPKTLEKATQERTRWPMMFMEADIELHRRGKVGGCSIDGSNRAAKLLVALCVRSYVVSEPVLKIFDSDSEFNVFSDMSLVERYKRDIENVLRGKSAYEARWLLRKVHSSEPFTPVTVHGTPRYMWNTNAVIANLTTVNNARDWMQGNRISDKEAKRCDEEKRAGKSEKRAARTTQEMPINKRLALSDLSLPSALFYDETTSESGEYSIHTATRII</sequence>
<dbReference type="AlphaFoldDB" id="A0A8H5J294"/>
<gene>
    <name evidence="2" type="ORF">FNAPI_8518</name>
</gene>
<keyword evidence="3" id="KW-1185">Reference proteome</keyword>
<feature type="region of interest" description="Disordered" evidence="1">
    <location>
        <begin position="1"/>
        <end position="41"/>
    </location>
</feature>
<feature type="compositionally biased region" description="Polar residues" evidence="1">
    <location>
        <begin position="8"/>
        <end position="18"/>
    </location>
</feature>
<evidence type="ECO:0000313" key="3">
    <source>
        <dbReference type="Proteomes" id="UP000574317"/>
    </source>
</evidence>
<name>A0A8H5J294_9HYPO</name>
<feature type="compositionally biased region" description="Basic and acidic residues" evidence="1">
    <location>
        <begin position="192"/>
        <end position="208"/>
    </location>
</feature>
<proteinExistence type="predicted"/>
<accession>A0A8H5J294</accession>